<name>A0ABU0JSB7_HATLI</name>
<protein>
    <submittedName>
        <fullName evidence="2">Uncharacterized protein</fullName>
    </submittedName>
</protein>
<dbReference type="RefSeq" id="WP_111940902.1">
    <property type="nucleotide sequence ID" value="NZ_BAAACJ010000030.1"/>
</dbReference>
<feature type="region of interest" description="Disordered" evidence="1">
    <location>
        <begin position="1"/>
        <end position="41"/>
    </location>
</feature>
<evidence type="ECO:0000313" key="2">
    <source>
        <dbReference type="EMBL" id="MDQ0479968.1"/>
    </source>
</evidence>
<evidence type="ECO:0000256" key="1">
    <source>
        <dbReference type="SAM" id="MobiDB-lite"/>
    </source>
</evidence>
<gene>
    <name evidence="2" type="ORF">QOZ93_001711</name>
</gene>
<evidence type="ECO:0000313" key="3">
    <source>
        <dbReference type="Proteomes" id="UP001224418"/>
    </source>
</evidence>
<comment type="caution">
    <text evidence="2">The sequence shown here is derived from an EMBL/GenBank/DDBJ whole genome shotgun (WGS) entry which is preliminary data.</text>
</comment>
<sequence>MKHKNNKTNYGPNERNFLEAGNHPVKSYSKNHKSYTPLPDNVEDDIVVNNIAYSEFDYTYSDDSNTELNKENK</sequence>
<reference evidence="2 3" key="1">
    <citation type="submission" date="2023-07" db="EMBL/GenBank/DDBJ databases">
        <title>Genomic Encyclopedia of Type Strains, Phase IV (KMG-IV): sequencing the most valuable type-strain genomes for metagenomic binning, comparative biology and taxonomic classification.</title>
        <authorList>
            <person name="Goeker M."/>
        </authorList>
    </citation>
    <scope>NUCLEOTIDE SEQUENCE [LARGE SCALE GENOMIC DNA]</scope>
    <source>
        <strain evidence="2 3">DSM 1400</strain>
    </source>
</reference>
<dbReference type="EMBL" id="JAUSWN010000013">
    <property type="protein sequence ID" value="MDQ0479968.1"/>
    <property type="molecule type" value="Genomic_DNA"/>
</dbReference>
<keyword evidence="3" id="KW-1185">Reference proteome</keyword>
<organism evidence="2 3">
    <name type="scientific">Hathewaya limosa</name>
    <name type="common">Clostridium limosum</name>
    <dbReference type="NCBI Taxonomy" id="1536"/>
    <lineage>
        <taxon>Bacteria</taxon>
        <taxon>Bacillati</taxon>
        <taxon>Bacillota</taxon>
        <taxon>Clostridia</taxon>
        <taxon>Eubacteriales</taxon>
        <taxon>Clostridiaceae</taxon>
        <taxon>Hathewaya</taxon>
    </lineage>
</organism>
<proteinExistence type="predicted"/>
<accession>A0ABU0JSB7</accession>
<dbReference type="Proteomes" id="UP001224418">
    <property type="component" value="Unassembled WGS sequence"/>
</dbReference>